<evidence type="ECO:0000313" key="2">
    <source>
        <dbReference type="EMBL" id="KIL69214.1"/>
    </source>
</evidence>
<gene>
    <name evidence="2" type="ORF">M378DRAFT_157459</name>
</gene>
<protein>
    <submittedName>
        <fullName evidence="2">Uncharacterized protein</fullName>
    </submittedName>
</protein>
<sequence length="51" mass="5842">MPRWGCSIFFWSPPRDAADFLPEHNNSTLANQVAADSKNTREHRRSVRTGN</sequence>
<keyword evidence="3" id="KW-1185">Reference proteome</keyword>
<dbReference type="Proteomes" id="UP000054549">
    <property type="component" value="Unassembled WGS sequence"/>
</dbReference>
<organism evidence="2 3">
    <name type="scientific">Amanita muscaria (strain Koide BX008)</name>
    <dbReference type="NCBI Taxonomy" id="946122"/>
    <lineage>
        <taxon>Eukaryota</taxon>
        <taxon>Fungi</taxon>
        <taxon>Dikarya</taxon>
        <taxon>Basidiomycota</taxon>
        <taxon>Agaricomycotina</taxon>
        <taxon>Agaricomycetes</taxon>
        <taxon>Agaricomycetidae</taxon>
        <taxon>Agaricales</taxon>
        <taxon>Pluteineae</taxon>
        <taxon>Amanitaceae</taxon>
        <taxon>Amanita</taxon>
    </lineage>
</organism>
<name>A0A0C2TPR3_AMAMK</name>
<dbReference type="InParanoid" id="A0A0C2TPR3"/>
<feature type="region of interest" description="Disordered" evidence="1">
    <location>
        <begin position="29"/>
        <end position="51"/>
    </location>
</feature>
<proteinExistence type="predicted"/>
<reference evidence="2 3" key="1">
    <citation type="submission" date="2014-04" db="EMBL/GenBank/DDBJ databases">
        <title>Evolutionary Origins and Diversification of the Mycorrhizal Mutualists.</title>
        <authorList>
            <consortium name="DOE Joint Genome Institute"/>
            <consortium name="Mycorrhizal Genomics Consortium"/>
            <person name="Kohler A."/>
            <person name="Kuo A."/>
            <person name="Nagy L.G."/>
            <person name="Floudas D."/>
            <person name="Copeland A."/>
            <person name="Barry K.W."/>
            <person name="Cichocki N."/>
            <person name="Veneault-Fourrey C."/>
            <person name="LaButti K."/>
            <person name="Lindquist E.A."/>
            <person name="Lipzen A."/>
            <person name="Lundell T."/>
            <person name="Morin E."/>
            <person name="Murat C."/>
            <person name="Riley R."/>
            <person name="Ohm R."/>
            <person name="Sun H."/>
            <person name="Tunlid A."/>
            <person name="Henrissat B."/>
            <person name="Grigoriev I.V."/>
            <person name="Hibbett D.S."/>
            <person name="Martin F."/>
        </authorList>
    </citation>
    <scope>NUCLEOTIDE SEQUENCE [LARGE SCALE GENOMIC DNA]</scope>
    <source>
        <strain evidence="2 3">Koide BX008</strain>
    </source>
</reference>
<evidence type="ECO:0000313" key="3">
    <source>
        <dbReference type="Proteomes" id="UP000054549"/>
    </source>
</evidence>
<evidence type="ECO:0000256" key="1">
    <source>
        <dbReference type="SAM" id="MobiDB-lite"/>
    </source>
</evidence>
<accession>A0A0C2TPR3</accession>
<feature type="compositionally biased region" description="Basic residues" evidence="1">
    <location>
        <begin position="41"/>
        <end position="51"/>
    </location>
</feature>
<dbReference type="EMBL" id="KN818226">
    <property type="protein sequence ID" value="KIL69214.1"/>
    <property type="molecule type" value="Genomic_DNA"/>
</dbReference>
<dbReference type="AlphaFoldDB" id="A0A0C2TPR3"/>
<dbReference type="HOGENOM" id="CLU_3105883_0_0_1"/>